<feature type="domain" description="HTH myb-type" evidence="7">
    <location>
        <begin position="159"/>
        <end position="213"/>
    </location>
</feature>
<evidence type="ECO:0000256" key="4">
    <source>
        <dbReference type="ARBA" id="ARBA00023242"/>
    </source>
</evidence>
<dbReference type="Gramene" id="Kaladp0058s0340.1.v1.1">
    <property type="protein sequence ID" value="Kaladp0058s0340.1.v1.1"/>
    <property type="gene ID" value="Kaladp0058s0340.v1.1"/>
</dbReference>
<dbReference type="EnsemblPlants" id="Kaladp0058s0340.1.v1.1">
    <property type="protein sequence ID" value="Kaladp0058s0340.1.v1.1"/>
    <property type="gene ID" value="Kaladp0058s0340.v1.1"/>
</dbReference>
<organism evidence="8 9">
    <name type="scientific">Kalanchoe fedtschenkoi</name>
    <name type="common">Lavender scallops</name>
    <name type="synonym">South American air plant</name>
    <dbReference type="NCBI Taxonomy" id="63787"/>
    <lineage>
        <taxon>Eukaryota</taxon>
        <taxon>Viridiplantae</taxon>
        <taxon>Streptophyta</taxon>
        <taxon>Embryophyta</taxon>
        <taxon>Tracheophyta</taxon>
        <taxon>Spermatophyta</taxon>
        <taxon>Magnoliopsida</taxon>
        <taxon>eudicotyledons</taxon>
        <taxon>Gunneridae</taxon>
        <taxon>Pentapetalae</taxon>
        <taxon>Saxifragales</taxon>
        <taxon>Crassulaceae</taxon>
        <taxon>Kalanchoe</taxon>
    </lineage>
</organism>
<dbReference type="PROSITE" id="PS51294">
    <property type="entry name" value="HTH_MYB"/>
    <property type="match status" value="2"/>
</dbReference>
<evidence type="ECO:0000256" key="3">
    <source>
        <dbReference type="ARBA" id="ARBA00023125"/>
    </source>
</evidence>
<proteinExistence type="predicted"/>
<reference evidence="8" key="1">
    <citation type="submission" date="2021-01" db="UniProtKB">
        <authorList>
            <consortium name="EnsemblPlants"/>
        </authorList>
    </citation>
    <scope>IDENTIFICATION</scope>
</reference>
<evidence type="ECO:0000313" key="9">
    <source>
        <dbReference type="Proteomes" id="UP000594263"/>
    </source>
</evidence>
<keyword evidence="4" id="KW-0539">Nucleus</keyword>
<dbReference type="Gene3D" id="1.10.10.60">
    <property type="entry name" value="Homeodomain-like"/>
    <property type="match status" value="2"/>
</dbReference>
<name>A0A7N0U9B5_KALFE</name>
<evidence type="ECO:0000256" key="5">
    <source>
        <dbReference type="SAM" id="MobiDB-lite"/>
    </source>
</evidence>
<dbReference type="PANTHER" id="PTHR45614">
    <property type="entry name" value="MYB PROTEIN-RELATED"/>
    <property type="match status" value="1"/>
</dbReference>
<dbReference type="Pfam" id="PF13921">
    <property type="entry name" value="Myb_DNA-bind_6"/>
    <property type="match status" value="1"/>
</dbReference>
<evidence type="ECO:0000256" key="2">
    <source>
        <dbReference type="ARBA" id="ARBA00022737"/>
    </source>
</evidence>
<dbReference type="PANTHER" id="PTHR45614:SF285">
    <property type="entry name" value="TRANSCRIPTION FACTOR MYB98"/>
    <property type="match status" value="1"/>
</dbReference>
<dbReference type="Proteomes" id="UP000594263">
    <property type="component" value="Unplaced"/>
</dbReference>
<evidence type="ECO:0000259" key="6">
    <source>
        <dbReference type="PROSITE" id="PS50090"/>
    </source>
</evidence>
<dbReference type="PROSITE" id="PS50090">
    <property type="entry name" value="MYB_LIKE"/>
    <property type="match status" value="2"/>
</dbReference>
<dbReference type="GO" id="GO:0005634">
    <property type="term" value="C:nucleus"/>
    <property type="evidence" value="ECO:0007669"/>
    <property type="project" value="UniProtKB-SubCell"/>
</dbReference>
<dbReference type="InterPro" id="IPR050560">
    <property type="entry name" value="MYB_TF"/>
</dbReference>
<keyword evidence="9" id="KW-1185">Reference proteome</keyword>
<feature type="region of interest" description="Disordered" evidence="5">
    <location>
        <begin position="362"/>
        <end position="381"/>
    </location>
</feature>
<dbReference type="InterPro" id="IPR009057">
    <property type="entry name" value="Homeodomain-like_sf"/>
</dbReference>
<evidence type="ECO:0000313" key="8">
    <source>
        <dbReference type="EnsemblPlants" id="Kaladp0058s0340.1.v1.1"/>
    </source>
</evidence>
<sequence>MEPENEGLFPLDSIMHICIDQAQPVYNHSKQETIDHDRSDSIQSMIVQQQITDQINAADGLLCVTGHLATNNRDQEMTKVASSSFDNEKSTKAQLTKRATRIKSEVSASGVKGRWSHEEDRQLTELVNELGTTQWSSIAKNMKGRVGKQCRERWLNQLMPDIKREAWSAEEDQILIAAHKELGTKWSEITKRLPGRTENAVKNYWNATKRRQEAKRKTMAWKHRNSGLLQNYIKDLSTTERPSPSSSTNSDNFTVSNLLSGQGSLVSEDFSGFGSSGETFFQNCIRSFPPKRSSPPSSFNSYNVGNINFCNNLPSSPNFNPSDGFKANGSSKEIFFDRIFPPTRLSRTSSFNRENVGDIDIPGNTIVYSQPSDQEDVPSGGFVGDGRKMKMLSPTMTSFCPPSSLNITNFDNTYIYNKNAILGLTSEQNKVSFGGFVSDEEIKESFSQNDINSSFPRVKPYKECSTNRNSTNNVNLLCNTASYCLSSIDSNAYSAAFDGDGKKRETFFEDDSKSLSHPKWSFPLCSLDSYSIGDVSFYDKAVTYELPTGQKNDPFEGFTNGGNKMKMQAGDSDGIYDLKTWFEDFESIRELTTLMGGADQDKDMNSLADMTYI</sequence>
<feature type="domain" description="Myb-like" evidence="6">
    <location>
        <begin position="112"/>
        <end position="158"/>
    </location>
</feature>
<dbReference type="CDD" id="cd00167">
    <property type="entry name" value="SANT"/>
    <property type="match status" value="2"/>
</dbReference>
<comment type="subcellular location">
    <subcellularLocation>
        <location evidence="1">Nucleus</location>
    </subcellularLocation>
</comment>
<accession>A0A7N0U9B5</accession>
<feature type="domain" description="HTH myb-type" evidence="7">
    <location>
        <begin position="111"/>
        <end position="158"/>
    </location>
</feature>
<dbReference type="FunFam" id="1.10.10.60:FF:000010">
    <property type="entry name" value="Transcriptional activator Myb isoform A"/>
    <property type="match status" value="1"/>
</dbReference>
<dbReference type="GO" id="GO:0000981">
    <property type="term" value="F:DNA-binding transcription factor activity, RNA polymerase II-specific"/>
    <property type="evidence" value="ECO:0007669"/>
    <property type="project" value="TreeGrafter"/>
</dbReference>
<dbReference type="GO" id="GO:0000978">
    <property type="term" value="F:RNA polymerase II cis-regulatory region sequence-specific DNA binding"/>
    <property type="evidence" value="ECO:0007669"/>
    <property type="project" value="TreeGrafter"/>
</dbReference>
<keyword evidence="3" id="KW-0238">DNA-binding</keyword>
<evidence type="ECO:0000256" key="1">
    <source>
        <dbReference type="ARBA" id="ARBA00004123"/>
    </source>
</evidence>
<dbReference type="InterPro" id="IPR001005">
    <property type="entry name" value="SANT/Myb"/>
</dbReference>
<dbReference type="SUPFAM" id="SSF46689">
    <property type="entry name" value="Homeodomain-like"/>
    <property type="match status" value="1"/>
</dbReference>
<dbReference type="AlphaFoldDB" id="A0A7N0U9B5"/>
<protein>
    <submittedName>
        <fullName evidence="8">Uncharacterized protein</fullName>
    </submittedName>
</protein>
<evidence type="ECO:0000259" key="7">
    <source>
        <dbReference type="PROSITE" id="PS51294"/>
    </source>
</evidence>
<keyword evidence="2" id="KW-0677">Repeat</keyword>
<dbReference type="InterPro" id="IPR017930">
    <property type="entry name" value="Myb_dom"/>
</dbReference>
<dbReference type="SMART" id="SM00717">
    <property type="entry name" value="SANT"/>
    <property type="match status" value="2"/>
</dbReference>
<feature type="domain" description="Myb-like" evidence="6">
    <location>
        <begin position="159"/>
        <end position="209"/>
    </location>
</feature>